<evidence type="ECO:0000256" key="4">
    <source>
        <dbReference type="ARBA" id="ARBA00023002"/>
    </source>
</evidence>
<comment type="caution">
    <text evidence="6">The sequence shown here is derived from an EMBL/GenBank/DDBJ whole genome shotgun (WGS) entry which is preliminary data.</text>
</comment>
<dbReference type="Pfam" id="PF01494">
    <property type="entry name" value="FAD_binding_3"/>
    <property type="match status" value="1"/>
</dbReference>
<sequence length="514" mass="57221">MTSPAPKPVLIAGAGPTGLMAAIWLSRLKTPFRIVDKHQFAADTSRATILHARTVEFYRMLGLSDTAISEGRVIQYLSVYSDLKELVRREFGEIGAGKSKFPFVLMYPQDLNEQLMIKELEKEGVNIEREVEVTGLVQDDDGATVSLKHKDGTEEKFEASYVLGCDGGHSTVRQHTNIKNDPGTYTQRFFVADVEGEVAVGLENVNVCFTANNFCLLFSMPNGRIRLAGWAPDEIVDTKFTYADVEENVKVTTGANITKVHWFSTYQVHHGAAQTFRDNKVFICGDAAHVHSPVGGQGMNTGLGDAINITWKLAAVLSGRATPEVLETYHSERKPFADRLVNTTDKVFTIATDKGLLGKAWRTVFMGNIVPLLFHFGFMDSFLFETASQVRIEYRSSALSGNNRISNLYAGDRLPWVQFEDGSDNFEPLNSLDWQIHVYGEKNDKVSEWAQERKLGVHYFASTQDVQAKGIPKDAVLLVRPDGYIGHVVEGSKVNNLSQLQEFMDKWGIKSFSS</sequence>
<reference evidence="6 7" key="1">
    <citation type="submission" date="2019-10" db="EMBL/GenBank/DDBJ databases">
        <authorList>
            <person name="Palmer J.M."/>
        </authorList>
    </citation>
    <scope>NUCLEOTIDE SEQUENCE [LARGE SCALE GENOMIC DNA]</scope>
    <source>
        <strain evidence="6 7">TWF694</strain>
    </source>
</reference>
<dbReference type="GO" id="GO:0071949">
    <property type="term" value="F:FAD binding"/>
    <property type="evidence" value="ECO:0007669"/>
    <property type="project" value="InterPro"/>
</dbReference>
<proteinExistence type="predicted"/>
<evidence type="ECO:0000313" key="7">
    <source>
        <dbReference type="Proteomes" id="UP001365542"/>
    </source>
</evidence>
<evidence type="ECO:0000256" key="3">
    <source>
        <dbReference type="ARBA" id="ARBA00022827"/>
    </source>
</evidence>
<dbReference type="PANTHER" id="PTHR43004:SF19">
    <property type="entry name" value="BINDING MONOOXYGENASE, PUTATIVE (JCVI)-RELATED"/>
    <property type="match status" value="1"/>
</dbReference>
<organism evidence="6 7">
    <name type="scientific">Orbilia ellipsospora</name>
    <dbReference type="NCBI Taxonomy" id="2528407"/>
    <lineage>
        <taxon>Eukaryota</taxon>
        <taxon>Fungi</taxon>
        <taxon>Dikarya</taxon>
        <taxon>Ascomycota</taxon>
        <taxon>Pezizomycotina</taxon>
        <taxon>Orbiliomycetes</taxon>
        <taxon>Orbiliales</taxon>
        <taxon>Orbiliaceae</taxon>
        <taxon>Orbilia</taxon>
    </lineage>
</organism>
<evidence type="ECO:0000259" key="5">
    <source>
        <dbReference type="Pfam" id="PF01494"/>
    </source>
</evidence>
<dbReference type="PRINTS" id="PR00420">
    <property type="entry name" value="RNGMNOXGNASE"/>
</dbReference>
<accession>A0AAV9X6W5</accession>
<dbReference type="AlphaFoldDB" id="A0AAV9X6W5"/>
<evidence type="ECO:0000256" key="1">
    <source>
        <dbReference type="ARBA" id="ARBA00001974"/>
    </source>
</evidence>
<dbReference type="InterPro" id="IPR036188">
    <property type="entry name" value="FAD/NAD-bd_sf"/>
</dbReference>
<evidence type="ECO:0000313" key="6">
    <source>
        <dbReference type="EMBL" id="KAK6537830.1"/>
    </source>
</evidence>
<keyword evidence="4" id="KW-0560">Oxidoreductase</keyword>
<dbReference type="InterPro" id="IPR002938">
    <property type="entry name" value="FAD-bd"/>
</dbReference>
<feature type="domain" description="FAD-binding" evidence="5">
    <location>
        <begin position="8"/>
        <end position="343"/>
    </location>
</feature>
<keyword evidence="7" id="KW-1185">Reference proteome</keyword>
<gene>
    <name evidence="6" type="ORF">TWF694_010732</name>
</gene>
<dbReference type="SUPFAM" id="SSF51905">
    <property type="entry name" value="FAD/NAD(P)-binding domain"/>
    <property type="match status" value="1"/>
</dbReference>
<dbReference type="Proteomes" id="UP001365542">
    <property type="component" value="Unassembled WGS sequence"/>
</dbReference>
<dbReference type="Gene3D" id="3.40.30.120">
    <property type="match status" value="1"/>
</dbReference>
<keyword evidence="2" id="KW-0285">Flavoprotein</keyword>
<dbReference type="GO" id="GO:0016709">
    <property type="term" value="F:oxidoreductase activity, acting on paired donors, with incorporation or reduction of molecular oxygen, NAD(P)H as one donor, and incorporation of one atom of oxygen"/>
    <property type="evidence" value="ECO:0007669"/>
    <property type="project" value="UniProtKB-ARBA"/>
</dbReference>
<dbReference type="Gene3D" id="3.30.70.2450">
    <property type="match status" value="1"/>
</dbReference>
<evidence type="ECO:0000256" key="2">
    <source>
        <dbReference type="ARBA" id="ARBA00022630"/>
    </source>
</evidence>
<comment type="cofactor">
    <cofactor evidence="1">
        <name>FAD</name>
        <dbReference type="ChEBI" id="CHEBI:57692"/>
    </cofactor>
</comment>
<dbReference type="Gene3D" id="3.50.50.60">
    <property type="entry name" value="FAD/NAD(P)-binding domain"/>
    <property type="match status" value="1"/>
</dbReference>
<protein>
    <recommendedName>
        <fullName evidence="5">FAD-binding domain-containing protein</fullName>
    </recommendedName>
</protein>
<dbReference type="InterPro" id="IPR050641">
    <property type="entry name" value="RIFMO-like"/>
</dbReference>
<dbReference type="PANTHER" id="PTHR43004">
    <property type="entry name" value="TRK SYSTEM POTASSIUM UPTAKE PROTEIN"/>
    <property type="match status" value="1"/>
</dbReference>
<dbReference type="EMBL" id="JAVHJO010000008">
    <property type="protein sequence ID" value="KAK6537830.1"/>
    <property type="molecule type" value="Genomic_DNA"/>
</dbReference>
<keyword evidence="3" id="KW-0274">FAD</keyword>
<name>A0AAV9X6W5_9PEZI</name>